<keyword evidence="1" id="KW-1133">Transmembrane helix</keyword>
<reference evidence="2" key="1">
    <citation type="journal article" date="2020" name="Stud. Mycol.">
        <title>101 Dothideomycetes genomes: a test case for predicting lifestyles and emergence of pathogens.</title>
        <authorList>
            <person name="Haridas S."/>
            <person name="Albert R."/>
            <person name="Binder M."/>
            <person name="Bloem J."/>
            <person name="Labutti K."/>
            <person name="Salamov A."/>
            <person name="Andreopoulos B."/>
            <person name="Baker S."/>
            <person name="Barry K."/>
            <person name="Bills G."/>
            <person name="Bluhm B."/>
            <person name="Cannon C."/>
            <person name="Castanera R."/>
            <person name="Culley D."/>
            <person name="Daum C."/>
            <person name="Ezra D."/>
            <person name="Gonzalez J."/>
            <person name="Henrissat B."/>
            <person name="Kuo A."/>
            <person name="Liang C."/>
            <person name="Lipzen A."/>
            <person name="Lutzoni F."/>
            <person name="Magnuson J."/>
            <person name="Mondo S."/>
            <person name="Nolan M."/>
            <person name="Ohm R."/>
            <person name="Pangilinan J."/>
            <person name="Park H.-J."/>
            <person name="Ramirez L."/>
            <person name="Alfaro M."/>
            <person name="Sun H."/>
            <person name="Tritt A."/>
            <person name="Yoshinaga Y."/>
            <person name="Zwiers L.-H."/>
            <person name="Turgeon B."/>
            <person name="Goodwin S."/>
            <person name="Spatafora J."/>
            <person name="Crous P."/>
            <person name="Grigoriev I."/>
        </authorList>
    </citation>
    <scope>NUCLEOTIDE SEQUENCE</scope>
    <source>
        <strain evidence="2">CBS 110217</strain>
    </source>
</reference>
<evidence type="ECO:0000313" key="3">
    <source>
        <dbReference type="Proteomes" id="UP000799777"/>
    </source>
</evidence>
<name>A0A9P4HB05_9PLEO</name>
<dbReference type="AlphaFoldDB" id="A0A9P4HB05"/>
<feature type="transmembrane region" description="Helical" evidence="1">
    <location>
        <begin position="147"/>
        <end position="168"/>
    </location>
</feature>
<protein>
    <submittedName>
        <fullName evidence="2">Uncharacterized protein</fullName>
    </submittedName>
</protein>
<keyword evidence="1" id="KW-0472">Membrane</keyword>
<comment type="caution">
    <text evidence="2">The sequence shown here is derived from an EMBL/GenBank/DDBJ whole genome shotgun (WGS) entry which is preliminary data.</text>
</comment>
<organism evidence="2 3">
    <name type="scientific">Setomelanomma holmii</name>
    <dbReference type="NCBI Taxonomy" id="210430"/>
    <lineage>
        <taxon>Eukaryota</taxon>
        <taxon>Fungi</taxon>
        <taxon>Dikarya</taxon>
        <taxon>Ascomycota</taxon>
        <taxon>Pezizomycotina</taxon>
        <taxon>Dothideomycetes</taxon>
        <taxon>Pleosporomycetidae</taxon>
        <taxon>Pleosporales</taxon>
        <taxon>Pleosporineae</taxon>
        <taxon>Phaeosphaeriaceae</taxon>
        <taxon>Setomelanomma</taxon>
    </lineage>
</organism>
<accession>A0A9P4HB05</accession>
<evidence type="ECO:0000313" key="2">
    <source>
        <dbReference type="EMBL" id="KAF2031343.1"/>
    </source>
</evidence>
<evidence type="ECO:0000256" key="1">
    <source>
        <dbReference type="SAM" id="Phobius"/>
    </source>
</evidence>
<dbReference type="Proteomes" id="UP000799777">
    <property type="component" value="Unassembled WGS sequence"/>
</dbReference>
<proteinExistence type="predicted"/>
<gene>
    <name evidence="2" type="ORF">EK21DRAFT_110946</name>
</gene>
<dbReference type="EMBL" id="ML978181">
    <property type="protein sequence ID" value="KAF2031343.1"/>
    <property type="molecule type" value="Genomic_DNA"/>
</dbReference>
<sequence length="209" mass="23660">MSHSRFLGLSLDRGWQVKYEGIAIEPKDWKDIVNIARTTQVRLQLGFDHSYYSREILDDVPFLDDAEEFERFNDAVQHRSHKGGKIAGFHVFPFLATIEQKSGTSEPAGTGSATASNIDGRLIEQDLTALYDLFGFDSTERAQVNHLFWPFGISMAVIFPLVSLIYLGSFEAWWTWRKNGTGLMKAPESTVSSSHHPKQVYEVTSVTRQ</sequence>
<keyword evidence="1" id="KW-0812">Transmembrane</keyword>
<keyword evidence="3" id="KW-1185">Reference proteome</keyword>